<dbReference type="PROSITE" id="PS50240">
    <property type="entry name" value="TRYPSIN_DOM"/>
    <property type="match status" value="1"/>
</dbReference>
<dbReference type="InterPro" id="IPR043504">
    <property type="entry name" value="Peptidase_S1_PA_chymotrypsin"/>
</dbReference>
<sequence>MAALKLLLVLLWLGVTTSSKVDLQKRIIGGKPCEPNERLYHVLLVIGQRFCGGSLIRNGWILTAAHCWENGRTIDAYLGWNLGNRVPTKITKTLETYEDEFLSKKWTHDLMLLKLPDTAAIPNGVRPIELPDCQNQPGLNDAMQIAGQASTSGGFFTSRQPGYTPNLQCVNINKVSCTRLREQKLSENSWYSYQHWFCGQTPGVDVCFGDSGGGVEYRGRLYGIIAFTGDSVHPCRKPVGFMDLCHQDYRNWIEKTTGLTYDQVYNQGYSV</sequence>
<dbReference type="CDD" id="cd00190">
    <property type="entry name" value="Tryp_SPc"/>
    <property type="match status" value="1"/>
</dbReference>
<feature type="chain" id="PRO_5046197765" description="Peptidase S1 domain-containing protein" evidence="2">
    <location>
        <begin position="19"/>
        <end position="271"/>
    </location>
</feature>
<keyword evidence="1" id="KW-1015">Disulfide bond</keyword>
<dbReference type="InterPro" id="IPR018114">
    <property type="entry name" value="TRYPSIN_HIS"/>
</dbReference>
<dbReference type="PROSITE" id="PS00134">
    <property type="entry name" value="TRYPSIN_HIS"/>
    <property type="match status" value="1"/>
</dbReference>
<dbReference type="Pfam" id="PF00089">
    <property type="entry name" value="Trypsin"/>
    <property type="match status" value="1"/>
</dbReference>
<dbReference type="InterPro" id="IPR001314">
    <property type="entry name" value="Peptidase_S1A"/>
</dbReference>
<dbReference type="Gene3D" id="2.40.10.10">
    <property type="entry name" value="Trypsin-like serine proteases"/>
    <property type="match status" value="2"/>
</dbReference>
<feature type="signal peptide" evidence="2">
    <location>
        <begin position="1"/>
        <end position="18"/>
    </location>
</feature>
<evidence type="ECO:0000259" key="3">
    <source>
        <dbReference type="PROSITE" id="PS50240"/>
    </source>
</evidence>
<feature type="domain" description="Peptidase S1" evidence="3">
    <location>
        <begin position="27"/>
        <end position="258"/>
    </location>
</feature>
<dbReference type="PANTHER" id="PTHR24271:SF50">
    <property type="match status" value="1"/>
</dbReference>
<keyword evidence="2" id="KW-0732">Signal</keyword>
<reference evidence="4 5" key="1">
    <citation type="submission" date="2021-07" db="EMBL/GenBank/DDBJ databases">
        <authorList>
            <person name="Palmer J.M."/>
        </authorList>
    </citation>
    <scope>NUCLEOTIDE SEQUENCE [LARGE SCALE GENOMIC DNA]</scope>
    <source>
        <strain evidence="4 5">AT_MEX2019</strain>
        <tissue evidence="4">Muscle</tissue>
    </source>
</reference>
<dbReference type="InterPro" id="IPR001254">
    <property type="entry name" value="Trypsin_dom"/>
</dbReference>
<protein>
    <recommendedName>
        <fullName evidence="3">Peptidase S1 domain-containing protein</fullName>
    </recommendedName>
</protein>
<evidence type="ECO:0000256" key="1">
    <source>
        <dbReference type="ARBA" id="ARBA00023157"/>
    </source>
</evidence>
<gene>
    <name evidence="4" type="ORF">ATANTOWER_030639</name>
</gene>
<dbReference type="InterPro" id="IPR009003">
    <property type="entry name" value="Peptidase_S1_PA"/>
</dbReference>
<proteinExistence type="predicted"/>
<dbReference type="PANTHER" id="PTHR24271">
    <property type="entry name" value="KALLIKREIN-RELATED"/>
    <property type="match status" value="1"/>
</dbReference>
<dbReference type="SMART" id="SM00020">
    <property type="entry name" value="Tryp_SPc"/>
    <property type="match status" value="1"/>
</dbReference>
<dbReference type="EMBL" id="JAHUTI010040167">
    <property type="protein sequence ID" value="MED6245062.1"/>
    <property type="molecule type" value="Genomic_DNA"/>
</dbReference>
<organism evidence="4 5">
    <name type="scientific">Ataeniobius toweri</name>
    <dbReference type="NCBI Taxonomy" id="208326"/>
    <lineage>
        <taxon>Eukaryota</taxon>
        <taxon>Metazoa</taxon>
        <taxon>Chordata</taxon>
        <taxon>Craniata</taxon>
        <taxon>Vertebrata</taxon>
        <taxon>Euteleostomi</taxon>
        <taxon>Actinopterygii</taxon>
        <taxon>Neopterygii</taxon>
        <taxon>Teleostei</taxon>
        <taxon>Neoteleostei</taxon>
        <taxon>Acanthomorphata</taxon>
        <taxon>Ovalentaria</taxon>
        <taxon>Atherinomorphae</taxon>
        <taxon>Cyprinodontiformes</taxon>
        <taxon>Goodeidae</taxon>
        <taxon>Ataeniobius</taxon>
    </lineage>
</organism>
<dbReference type="PRINTS" id="PR00722">
    <property type="entry name" value="CHYMOTRYPSIN"/>
</dbReference>
<dbReference type="SUPFAM" id="SSF50494">
    <property type="entry name" value="Trypsin-like serine proteases"/>
    <property type="match status" value="1"/>
</dbReference>
<name>A0ABU7B3I2_9TELE</name>
<evidence type="ECO:0000313" key="5">
    <source>
        <dbReference type="Proteomes" id="UP001345963"/>
    </source>
</evidence>
<comment type="caution">
    <text evidence="4">The sequence shown here is derived from an EMBL/GenBank/DDBJ whole genome shotgun (WGS) entry which is preliminary data.</text>
</comment>
<accession>A0ABU7B3I2</accession>
<evidence type="ECO:0000313" key="4">
    <source>
        <dbReference type="EMBL" id="MED6245062.1"/>
    </source>
</evidence>
<evidence type="ECO:0000256" key="2">
    <source>
        <dbReference type="SAM" id="SignalP"/>
    </source>
</evidence>
<dbReference type="Proteomes" id="UP001345963">
    <property type="component" value="Unassembled WGS sequence"/>
</dbReference>
<keyword evidence="5" id="KW-1185">Reference proteome</keyword>